<evidence type="ECO:0000313" key="3">
    <source>
        <dbReference type="Proteomes" id="UP001500782"/>
    </source>
</evidence>
<organism evidence="2 3">
    <name type="scientific">Bacillus carboniphilus</name>
    <dbReference type="NCBI Taxonomy" id="86663"/>
    <lineage>
        <taxon>Bacteria</taxon>
        <taxon>Bacillati</taxon>
        <taxon>Bacillota</taxon>
        <taxon>Bacilli</taxon>
        <taxon>Bacillales</taxon>
        <taxon>Bacillaceae</taxon>
        <taxon>Bacillus</taxon>
    </lineage>
</organism>
<gene>
    <name evidence="2" type="ORF">GCM10008967_26630</name>
</gene>
<dbReference type="PANTHER" id="PTHR30627">
    <property type="entry name" value="PEPTIDOGLYCAN D,D-TRANSPEPTIDASE"/>
    <property type="match status" value="1"/>
</dbReference>
<dbReference type="Gene3D" id="3.90.1310.10">
    <property type="entry name" value="Penicillin-binding protein 2a (Domain 2)"/>
    <property type="match status" value="1"/>
</dbReference>
<comment type="caution">
    <text evidence="2">The sequence shown here is derived from an EMBL/GenBank/DDBJ whole genome shotgun (WGS) entry which is preliminary data.</text>
</comment>
<evidence type="ECO:0000313" key="2">
    <source>
        <dbReference type="EMBL" id="GAA0334496.1"/>
    </source>
</evidence>
<proteinExistence type="predicted"/>
<dbReference type="PANTHER" id="PTHR30627:SF24">
    <property type="entry name" value="PENICILLIN-BINDING PROTEIN 4B"/>
    <property type="match status" value="1"/>
</dbReference>
<protein>
    <submittedName>
        <fullName evidence="2">Penicillin-binding protein 2</fullName>
    </submittedName>
</protein>
<dbReference type="InterPro" id="IPR012338">
    <property type="entry name" value="Beta-lactam/transpept-like"/>
</dbReference>
<evidence type="ECO:0000259" key="1">
    <source>
        <dbReference type="Pfam" id="PF00905"/>
    </source>
</evidence>
<dbReference type="Pfam" id="PF00905">
    <property type="entry name" value="Transpeptidase"/>
    <property type="match status" value="1"/>
</dbReference>
<dbReference type="InterPro" id="IPR036138">
    <property type="entry name" value="PBP_dimer_sf"/>
</dbReference>
<dbReference type="InterPro" id="IPR001460">
    <property type="entry name" value="PCN-bd_Tpept"/>
</dbReference>
<name>A0ABN0WEI7_9BACI</name>
<dbReference type="EMBL" id="BAAADJ010000023">
    <property type="protein sequence ID" value="GAA0334496.1"/>
    <property type="molecule type" value="Genomic_DNA"/>
</dbReference>
<dbReference type="InterPro" id="IPR050515">
    <property type="entry name" value="Beta-lactam/transpept"/>
</dbReference>
<accession>A0ABN0WEI7</accession>
<reference evidence="2 3" key="1">
    <citation type="journal article" date="2019" name="Int. J. Syst. Evol. Microbiol.">
        <title>The Global Catalogue of Microorganisms (GCM) 10K type strain sequencing project: providing services to taxonomists for standard genome sequencing and annotation.</title>
        <authorList>
            <consortium name="The Broad Institute Genomics Platform"/>
            <consortium name="The Broad Institute Genome Sequencing Center for Infectious Disease"/>
            <person name="Wu L."/>
            <person name="Ma J."/>
        </authorList>
    </citation>
    <scope>NUCLEOTIDE SEQUENCE [LARGE SCALE GENOMIC DNA]</scope>
    <source>
        <strain evidence="2 3">JCM 9731</strain>
    </source>
</reference>
<keyword evidence="3" id="KW-1185">Reference proteome</keyword>
<dbReference type="Proteomes" id="UP001500782">
    <property type="component" value="Unassembled WGS sequence"/>
</dbReference>
<sequence length="590" mass="66529">MLRKRRLYTFSFLITLLLIVLLVRLTQIQIVDTETFSDQNINLLEASVTQRTQSVVIDQGRGKFFDREGNPLTHFTIPTLILFPFLKQMDWDISSVAEVIGVSEDVLKTAVNEAKEPFIFGGKDPIELTENQVNRINALQIPGVFAVHKQFTRQEIPAEQLIGMIRENPDVLMERYADRDIPIHTMIGITGLQQSFDEFLLQEGETKLLYHVDAKGGPLFGIDVKYIDPANPFYPVNVKTTLDMDIQLMLERLVDEQRIQNGGVVLLDVETNDILGMVSRPHLNESSPFHDDGATNFMITPQIMGSVFKTVVAAAAIDLELDVPSNTYNCSLNIRDEKDPEYDYGYLNMEESFAKSCNRTFALLAEQIQNEDPTLLENYAKKLSLIDLNGWEGDVFHYTDFKQLSGEKPGRVFSRDEDRTDSNLVRMTGIGQHEVRATPLGVASMMATIARGGEKLSARAVSELNYKNGTTLFEFPVQKKDSETISPYTAMKLQHLLREVVVHEEGTGRWFQNLPYAVAGKSGTAETGIEKEGVQLHNKWFAGYFPFDQPRYALVVVNLGVQQDEGGINPLFSDIVQGIFDLDEKKNKVE</sequence>
<dbReference type="SUPFAM" id="SSF56601">
    <property type="entry name" value="beta-lactamase/transpeptidase-like"/>
    <property type="match status" value="1"/>
</dbReference>
<dbReference type="SUPFAM" id="SSF56519">
    <property type="entry name" value="Penicillin binding protein dimerisation domain"/>
    <property type="match status" value="1"/>
</dbReference>
<dbReference type="Gene3D" id="3.40.710.10">
    <property type="entry name" value="DD-peptidase/beta-lactamase superfamily"/>
    <property type="match status" value="1"/>
</dbReference>
<feature type="domain" description="Penicillin-binding protein transpeptidase" evidence="1">
    <location>
        <begin position="262"/>
        <end position="575"/>
    </location>
</feature>
<dbReference type="RefSeq" id="WP_343799806.1">
    <property type="nucleotide sequence ID" value="NZ_BAAADJ010000023.1"/>
</dbReference>